<comment type="caution">
    <text evidence="1">The sequence shown here is derived from an EMBL/GenBank/DDBJ whole genome shotgun (WGS) entry which is preliminary data.</text>
</comment>
<sequence>MPTPSPSGFIFDRHGKGFPTTIRDSASGKVLDLKGYGALSGEFAVRKGVDLSKPIYEQAAKIQKKRLSPRPPS</sequence>
<evidence type="ECO:0000313" key="2">
    <source>
        <dbReference type="Proteomes" id="UP000618591"/>
    </source>
</evidence>
<dbReference type="Proteomes" id="UP000618591">
    <property type="component" value="Unassembled WGS sequence"/>
</dbReference>
<protein>
    <submittedName>
        <fullName evidence="1">Uncharacterized protein</fullName>
    </submittedName>
</protein>
<accession>A0ABQ1GE12</accession>
<proteinExistence type="predicted"/>
<name>A0ABQ1GE12_9SPHN</name>
<evidence type="ECO:0000313" key="1">
    <source>
        <dbReference type="EMBL" id="GGA41993.1"/>
    </source>
</evidence>
<dbReference type="EMBL" id="BMDW01000004">
    <property type="protein sequence ID" value="GGA41993.1"/>
    <property type="molecule type" value="Genomic_DNA"/>
</dbReference>
<gene>
    <name evidence="1" type="ORF">GCM10011395_10400</name>
</gene>
<keyword evidence="2" id="KW-1185">Reference proteome</keyword>
<organism evidence="1 2">
    <name type="scientific">Sphingomonas psychrolutea</name>
    <dbReference type="NCBI Taxonomy" id="1259676"/>
    <lineage>
        <taxon>Bacteria</taxon>
        <taxon>Pseudomonadati</taxon>
        <taxon>Pseudomonadota</taxon>
        <taxon>Alphaproteobacteria</taxon>
        <taxon>Sphingomonadales</taxon>
        <taxon>Sphingomonadaceae</taxon>
        <taxon>Sphingomonas</taxon>
    </lineage>
</organism>
<reference evidence="2" key="1">
    <citation type="journal article" date="2019" name="Int. J. Syst. Evol. Microbiol.">
        <title>The Global Catalogue of Microorganisms (GCM) 10K type strain sequencing project: providing services to taxonomists for standard genome sequencing and annotation.</title>
        <authorList>
            <consortium name="The Broad Institute Genomics Platform"/>
            <consortium name="The Broad Institute Genome Sequencing Center for Infectious Disease"/>
            <person name="Wu L."/>
            <person name="Ma J."/>
        </authorList>
    </citation>
    <scope>NUCLEOTIDE SEQUENCE [LARGE SCALE GENOMIC DNA]</scope>
    <source>
        <strain evidence="2">CGMCC 1.10106</strain>
    </source>
</reference>